<organism evidence="10 11">
    <name type="scientific">Mesorhizobium liriopis</name>
    <dbReference type="NCBI Taxonomy" id="2953882"/>
    <lineage>
        <taxon>Bacteria</taxon>
        <taxon>Pseudomonadati</taxon>
        <taxon>Pseudomonadota</taxon>
        <taxon>Alphaproteobacteria</taxon>
        <taxon>Hyphomicrobiales</taxon>
        <taxon>Phyllobacteriaceae</taxon>
        <taxon>Mesorhizobium</taxon>
    </lineage>
</organism>
<keyword evidence="4 7" id="KW-0238">DNA-binding</keyword>
<evidence type="ECO:0000256" key="3">
    <source>
        <dbReference type="ARBA" id="ARBA00023015"/>
    </source>
</evidence>
<dbReference type="SUPFAM" id="SSF52172">
    <property type="entry name" value="CheY-like"/>
    <property type="match status" value="1"/>
</dbReference>
<dbReference type="Proteomes" id="UP001205906">
    <property type="component" value="Unassembled WGS sequence"/>
</dbReference>
<dbReference type="RefSeq" id="WP_252818039.1">
    <property type="nucleotide sequence ID" value="NZ_JAMXQS010000004.1"/>
</dbReference>
<dbReference type="SMART" id="SM00862">
    <property type="entry name" value="Trans_reg_C"/>
    <property type="match status" value="1"/>
</dbReference>
<keyword evidence="1 6" id="KW-0597">Phosphoprotein</keyword>
<evidence type="ECO:0000259" key="8">
    <source>
        <dbReference type="PROSITE" id="PS50110"/>
    </source>
</evidence>
<comment type="caution">
    <text evidence="10">The sequence shown here is derived from an EMBL/GenBank/DDBJ whole genome shotgun (WGS) entry which is preliminary data.</text>
</comment>
<dbReference type="InterPro" id="IPR001867">
    <property type="entry name" value="OmpR/PhoB-type_DNA-bd"/>
</dbReference>
<evidence type="ECO:0000256" key="1">
    <source>
        <dbReference type="ARBA" id="ARBA00022553"/>
    </source>
</evidence>
<dbReference type="Gene3D" id="6.10.250.690">
    <property type="match status" value="1"/>
</dbReference>
<dbReference type="PANTHER" id="PTHR48111">
    <property type="entry name" value="REGULATOR OF RPOS"/>
    <property type="match status" value="1"/>
</dbReference>
<evidence type="ECO:0000256" key="4">
    <source>
        <dbReference type="ARBA" id="ARBA00023125"/>
    </source>
</evidence>
<protein>
    <submittedName>
        <fullName evidence="10">Response regulator transcription factor</fullName>
    </submittedName>
</protein>
<evidence type="ECO:0000256" key="7">
    <source>
        <dbReference type="PROSITE-ProRule" id="PRU01091"/>
    </source>
</evidence>
<dbReference type="SMART" id="SM00448">
    <property type="entry name" value="REC"/>
    <property type="match status" value="1"/>
</dbReference>
<dbReference type="Pfam" id="PF00072">
    <property type="entry name" value="Response_reg"/>
    <property type="match status" value="1"/>
</dbReference>
<feature type="domain" description="OmpR/PhoB-type" evidence="9">
    <location>
        <begin position="143"/>
        <end position="238"/>
    </location>
</feature>
<feature type="modified residue" description="4-aspartylphosphate" evidence="6">
    <location>
        <position position="68"/>
    </location>
</feature>
<dbReference type="PROSITE" id="PS50110">
    <property type="entry name" value="RESPONSE_REGULATORY"/>
    <property type="match status" value="1"/>
</dbReference>
<evidence type="ECO:0000256" key="5">
    <source>
        <dbReference type="ARBA" id="ARBA00023163"/>
    </source>
</evidence>
<dbReference type="InterPro" id="IPR001789">
    <property type="entry name" value="Sig_transdc_resp-reg_receiver"/>
</dbReference>
<evidence type="ECO:0000259" key="9">
    <source>
        <dbReference type="PROSITE" id="PS51755"/>
    </source>
</evidence>
<evidence type="ECO:0000313" key="11">
    <source>
        <dbReference type="Proteomes" id="UP001205906"/>
    </source>
</evidence>
<dbReference type="PANTHER" id="PTHR48111:SF4">
    <property type="entry name" value="DNA-BINDING DUAL TRANSCRIPTIONAL REGULATOR OMPR"/>
    <property type="match status" value="1"/>
</dbReference>
<dbReference type="InterPro" id="IPR036388">
    <property type="entry name" value="WH-like_DNA-bd_sf"/>
</dbReference>
<dbReference type="Pfam" id="PF00486">
    <property type="entry name" value="Trans_reg_C"/>
    <property type="match status" value="1"/>
</dbReference>
<reference evidence="10 11" key="1">
    <citation type="submission" date="2022-06" db="EMBL/GenBank/DDBJ databases">
        <title>Mesorhizobium sp. strain RP14 Genome sequencing and assembly.</title>
        <authorList>
            <person name="Kim I."/>
        </authorList>
    </citation>
    <scope>NUCLEOTIDE SEQUENCE [LARGE SCALE GENOMIC DNA]</scope>
    <source>
        <strain evidence="11">RP14(2022)</strain>
    </source>
</reference>
<keyword evidence="5" id="KW-0804">Transcription</keyword>
<feature type="DNA-binding region" description="OmpR/PhoB-type" evidence="7">
    <location>
        <begin position="143"/>
        <end position="238"/>
    </location>
</feature>
<dbReference type="EMBL" id="JAMXQS010000004">
    <property type="protein sequence ID" value="MCO6049867.1"/>
    <property type="molecule type" value="Genomic_DNA"/>
</dbReference>
<dbReference type="CDD" id="cd00383">
    <property type="entry name" value="trans_reg_C"/>
    <property type="match status" value="1"/>
</dbReference>
<evidence type="ECO:0000256" key="6">
    <source>
        <dbReference type="PROSITE-ProRule" id="PRU00169"/>
    </source>
</evidence>
<keyword evidence="2" id="KW-0902">Two-component regulatory system</keyword>
<sequence length="239" mass="26584">MEASEAITRPGVPNDDAPHLLVVDDDTRIRTLLKQYLGANGFRVSVAGTAAEARRKLEGIDFDLLVLDVMMPGETGVELTKSLRATKNVPILMLTALSETDSRISGLEAGADDYMPKPFDPRELILRISNIIRRGGTPSTPKVEQIVFGPYTFQIARRELKKSGEPLRLTDREQEIMAIFAERAGETIPRHELVGGDGDVGERTIDVQINRLRRKIERDPANPVWLQTVRGIGYRLSVE</sequence>
<evidence type="ECO:0000313" key="10">
    <source>
        <dbReference type="EMBL" id="MCO6049867.1"/>
    </source>
</evidence>
<dbReference type="PROSITE" id="PS51755">
    <property type="entry name" value="OMPR_PHOB"/>
    <property type="match status" value="1"/>
</dbReference>
<dbReference type="InterPro" id="IPR039420">
    <property type="entry name" value="WalR-like"/>
</dbReference>
<feature type="domain" description="Response regulatory" evidence="8">
    <location>
        <begin position="19"/>
        <end position="132"/>
    </location>
</feature>
<keyword evidence="11" id="KW-1185">Reference proteome</keyword>
<dbReference type="Gene3D" id="3.40.50.2300">
    <property type="match status" value="1"/>
</dbReference>
<dbReference type="InterPro" id="IPR016032">
    <property type="entry name" value="Sig_transdc_resp-reg_C-effctor"/>
</dbReference>
<name>A0ABT1C500_9HYPH</name>
<dbReference type="Gene3D" id="1.10.10.10">
    <property type="entry name" value="Winged helix-like DNA-binding domain superfamily/Winged helix DNA-binding domain"/>
    <property type="match status" value="1"/>
</dbReference>
<proteinExistence type="predicted"/>
<accession>A0ABT1C500</accession>
<dbReference type="SUPFAM" id="SSF46894">
    <property type="entry name" value="C-terminal effector domain of the bipartite response regulators"/>
    <property type="match status" value="1"/>
</dbReference>
<evidence type="ECO:0000256" key="2">
    <source>
        <dbReference type="ARBA" id="ARBA00023012"/>
    </source>
</evidence>
<dbReference type="InterPro" id="IPR011006">
    <property type="entry name" value="CheY-like_superfamily"/>
</dbReference>
<keyword evidence="3" id="KW-0805">Transcription regulation</keyword>
<gene>
    <name evidence="10" type="ORF">NGM99_08675</name>
</gene>